<reference evidence="2 3" key="1">
    <citation type="submission" date="2023-09" db="EMBL/GenBank/DDBJ databases">
        <authorList>
            <person name="Rey-Velasco X."/>
        </authorList>
    </citation>
    <scope>NUCLEOTIDE SEQUENCE [LARGE SCALE GENOMIC DNA]</scope>
    <source>
        <strain evidence="2 3">P117</strain>
    </source>
</reference>
<evidence type="ECO:0000256" key="1">
    <source>
        <dbReference type="SAM" id="MobiDB-lite"/>
    </source>
</evidence>
<protein>
    <submittedName>
        <fullName evidence="2">Uncharacterized protein</fullName>
    </submittedName>
</protein>
<name>A0ABU2ZRT5_9ALTE</name>
<keyword evidence="3" id="KW-1185">Reference proteome</keyword>
<proteinExistence type="predicted"/>
<feature type="region of interest" description="Disordered" evidence="1">
    <location>
        <begin position="34"/>
        <end position="66"/>
    </location>
</feature>
<accession>A0ABU2ZRT5</accession>
<evidence type="ECO:0000313" key="3">
    <source>
        <dbReference type="Proteomes" id="UP001253545"/>
    </source>
</evidence>
<evidence type="ECO:0000313" key="2">
    <source>
        <dbReference type="EMBL" id="MDT0595029.1"/>
    </source>
</evidence>
<dbReference type="RefSeq" id="WP_311368546.1">
    <property type="nucleotide sequence ID" value="NZ_JAVRHX010000002.1"/>
</dbReference>
<dbReference type="EMBL" id="JAVRHX010000002">
    <property type="protein sequence ID" value="MDT0595029.1"/>
    <property type="molecule type" value="Genomic_DNA"/>
</dbReference>
<dbReference type="Proteomes" id="UP001253545">
    <property type="component" value="Unassembled WGS sequence"/>
</dbReference>
<feature type="compositionally biased region" description="Polar residues" evidence="1">
    <location>
        <begin position="44"/>
        <end position="65"/>
    </location>
</feature>
<gene>
    <name evidence="2" type="ORF">RM552_09265</name>
</gene>
<comment type="caution">
    <text evidence="2">The sequence shown here is derived from an EMBL/GenBank/DDBJ whole genome shotgun (WGS) entry which is preliminary data.</text>
</comment>
<organism evidence="2 3">
    <name type="scientific">Glaciecola petra</name>
    <dbReference type="NCBI Taxonomy" id="3075602"/>
    <lineage>
        <taxon>Bacteria</taxon>
        <taxon>Pseudomonadati</taxon>
        <taxon>Pseudomonadota</taxon>
        <taxon>Gammaproteobacteria</taxon>
        <taxon>Alteromonadales</taxon>
        <taxon>Alteromonadaceae</taxon>
        <taxon>Glaciecola</taxon>
    </lineage>
</organism>
<sequence>MVANINIAESKALLLIKILILGISLSCFNDGYAQDTQEAPEPQTPNEQANDTQTQQVRNNSNQQPILRLEDTIRGNKEQPQVLTIVPWQLPVHQRINENEEWQLQVNKLPSIERNAFLRRLAVVNEMKGVQQAQIAKTAQTDIPEK</sequence>